<dbReference type="GO" id="GO:0005786">
    <property type="term" value="C:signal recognition particle, endoplasmic reticulum targeting"/>
    <property type="evidence" value="ECO:0007669"/>
    <property type="project" value="TreeGrafter"/>
</dbReference>
<dbReference type="GO" id="GO:0008312">
    <property type="term" value="F:7S RNA binding"/>
    <property type="evidence" value="ECO:0007669"/>
    <property type="project" value="InterPro"/>
</dbReference>
<dbReference type="Gene3D" id="3.30.720.10">
    <property type="entry name" value="Signal recognition particle alu RNA binding heterodimer, srp9/1"/>
    <property type="match status" value="1"/>
</dbReference>
<organism evidence="1 2">
    <name type="scientific">Tripterygium wilfordii</name>
    <name type="common">Thunder God vine</name>
    <dbReference type="NCBI Taxonomy" id="458696"/>
    <lineage>
        <taxon>Eukaryota</taxon>
        <taxon>Viridiplantae</taxon>
        <taxon>Streptophyta</taxon>
        <taxon>Embryophyta</taxon>
        <taxon>Tracheophyta</taxon>
        <taxon>Spermatophyta</taxon>
        <taxon>Magnoliopsida</taxon>
        <taxon>eudicotyledons</taxon>
        <taxon>Gunneridae</taxon>
        <taxon>Pentapetalae</taxon>
        <taxon>rosids</taxon>
        <taxon>fabids</taxon>
        <taxon>Celastrales</taxon>
        <taxon>Celastraceae</taxon>
        <taxon>Tripterygium</taxon>
    </lineage>
</organism>
<accession>A0A7J7DJL6</accession>
<keyword evidence="2" id="KW-1185">Reference proteome</keyword>
<dbReference type="InterPro" id="IPR039914">
    <property type="entry name" value="SRP9-like"/>
</dbReference>
<protein>
    <submittedName>
        <fullName evidence="1">Signal recognition particle 9 kDa protein</fullName>
    </submittedName>
</protein>
<dbReference type="SUPFAM" id="SSF54762">
    <property type="entry name" value="Signal recognition particle alu RNA binding heterodimer, SRP9/14"/>
    <property type="match status" value="1"/>
</dbReference>
<dbReference type="GO" id="GO:0006614">
    <property type="term" value="P:SRP-dependent cotranslational protein targeting to membrane"/>
    <property type="evidence" value="ECO:0007669"/>
    <property type="project" value="InterPro"/>
</dbReference>
<evidence type="ECO:0000313" key="1">
    <source>
        <dbReference type="EMBL" id="KAF5746555.1"/>
    </source>
</evidence>
<dbReference type="InterPro" id="IPR009018">
    <property type="entry name" value="Signal_recog_particle_SRP9/14"/>
</dbReference>
<dbReference type="PANTHER" id="PTHR12834:SF12">
    <property type="entry name" value="SIGNAL RECOGNITION PARTICLE 9 KDA PROTEIN"/>
    <property type="match status" value="1"/>
</dbReference>
<dbReference type="AlphaFoldDB" id="A0A7J7DJL6"/>
<evidence type="ECO:0000313" key="2">
    <source>
        <dbReference type="Proteomes" id="UP000593562"/>
    </source>
</evidence>
<dbReference type="PANTHER" id="PTHR12834">
    <property type="entry name" value="SIGNAL RECOGNITION PARTICLE 9 KDA PROTEIN"/>
    <property type="match status" value="1"/>
</dbReference>
<sequence>MRMFPMPRKIEHASIGLKFKSDQSQEAKKMEKLNNIFFALMARGPDVDISEVTGKEQAEVQQAKTGKGRKQ</sequence>
<dbReference type="Proteomes" id="UP000593562">
    <property type="component" value="Unassembled WGS sequence"/>
</dbReference>
<comment type="caution">
    <text evidence="1">The sequence shown here is derived from an EMBL/GenBank/DDBJ whole genome shotgun (WGS) entry which is preliminary data.</text>
</comment>
<dbReference type="InParanoid" id="A0A7J7DJL6"/>
<gene>
    <name evidence="1" type="ORF">HS088_TW06G00726</name>
</gene>
<proteinExistence type="predicted"/>
<reference evidence="1 2" key="1">
    <citation type="journal article" date="2020" name="Nat. Commun.">
        <title>Genome of Tripterygium wilfordii and identification of cytochrome P450 involved in triptolide biosynthesis.</title>
        <authorList>
            <person name="Tu L."/>
            <person name="Su P."/>
            <person name="Zhang Z."/>
            <person name="Gao L."/>
            <person name="Wang J."/>
            <person name="Hu T."/>
            <person name="Zhou J."/>
            <person name="Zhang Y."/>
            <person name="Zhao Y."/>
            <person name="Liu Y."/>
            <person name="Song Y."/>
            <person name="Tong Y."/>
            <person name="Lu Y."/>
            <person name="Yang J."/>
            <person name="Xu C."/>
            <person name="Jia M."/>
            <person name="Peters R.J."/>
            <person name="Huang L."/>
            <person name="Gao W."/>
        </authorList>
    </citation>
    <scope>NUCLEOTIDE SEQUENCE [LARGE SCALE GENOMIC DNA]</scope>
    <source>
        <strain evidence="2">cv. XIE 37</strain>
        <tissue evidence="1">Leaf</tissue>
    </source>
</reference>
<name>A0A7J7DJL6_TRIWF</name>
<dbReference type="EMBL" id="JAAARO010000006">
    <property type="protein sequence ID" value="KAF5746555.1"/>
    <property type="molecule type" value="Genomic_DNA"/>
</dbReference>